<keyword evidence="3" id="KW-1185">Reference proteome</keyword>
<name>A0A6A4I200_9AGAR</name>
<dbReference type="EMBL" id="ML769420">
    <property type="protein sequence ID" value="KAE9403993.1"/>
    <property type="molecule type" value="Genomic_DNA"/>
</dbReference>
<sequence>MVSRVSLASLLVFVSSAFGTAVFKRDDGCQNFGESGIANNADSFSLWAQYDQGRTFSGNSDDVESVFLAPNQSAGVMVGDLFQLNSAGIVGIGYPDSNYQNLTWNSDSTDDGAPLPFSLSKDSTIAGIAEDYCEVVSTDPNGSLYSGPLLAGEGTVDGWYICNSTGNSLQQGVVLNAADYSAEYGYNFSTCQSVHILLRWP</sequence>
<evidence type="ECO:0000313" key="3">
    <source>
        <dbReference type="Proteomes" id="UP000799118"/>
    </source>
</evidence>
<protein>
    <submittedName>
        <fullName evidence="2">Uncharacterized protein</fullName>
    </submittedName>
</protein>
<feature type="chain" id="PRO_5025506253" evidence="1">
    <location>
        <begin position="20"/>
        <end position="201"/>
    </location>
</feature>
<feature type="signal peptide" evidence="1">
    <location>
        <begin position="1"/>
        <end position="19"/>
    </location>
</feature>
<organism evidence="2 3">
    <name type="scientific">Gymnopus androsaceus JB14</name>
    <dbReference type="NCBI Taxonomy" id="1447944"/>
    <lineage>
        <taxon>Eukaryota</taxon>
        <taxon>Fungi</taxon>
        <taxon>Dikarya</taxon>
        <taxon>Basidiomycota</taxon>
        <taxon>Agaricomycotina</taxon>
        <taxon>Agaricomycetes</taxon>
        <taxon>Agaricomycetidae</taxon>
        <taxon>Agaricales</taxon>
        <taxon>Marasmiineae</taxon>
        <taxon>Omphalotaceae</taxon>
        <taxon>Gymnopus</taxon>
    </lineage>
</organism>
<dbReference type="AlphaFoldDB" id="A0A6A4I200"/>
<proteinExistence type="predicted"/>
<keyword evidence="1" id="KW-0732">Signal</keyword>
<dbReference type="Proteomes" id="UP000799118">
    <property type="component" value="Unassembled WGS sequence"/>
</dbReference>
<accession>A0A6A4I200</accession>
<reference evidence="2" key="1">
    <citation type="journal article" date="2019" name="Environ. Microbiol.">
        <title>Fungal ecological strategies reflected in gene transcription - a case study of two litter decomposers.</title>
        <authorList>
            <person name="Barbi F."/>
            <person name="Kohler A."/>
            <person name="Barry K."/>
            <person name="Baskaran P."/>
            <person name="Daum C."/>
            <person name="Fauchery L."/>
            <person name="Ihrmark K."/>
            <person name="Kuo A."/>
            <person name="LaButti K."/>
            <person name="Lipzen A."/>
            <person name="Morin E."/>
            <person name="Grigoriev I.V."/>
            <person name="Henrissat B."/>
            <person name="Lindahl B."/>
            <person name="Martin F."/>
        </authorList>
    </citation>
    <scope>NUCLEOTIDE SEQUENCE</scope>
    <source>
        <strain evidence="2">JB14</strain>
    </source>
</reference>
<evidence type="ECO:0000256" key="1">
    <source>
        <dbReference type="SAM" id="SignalP"/>
    </source>
</evidence>
<dbReference type="OrthoDB" id="2844016at2759"/>
<evidence type="ECO:0000313" key="2">
    <source>
        <dbReference type="EMBL" id="KAE9403993.1"/>
    </source>
</evidence>
<gene>
    <name evidence="2" type="ORF">BT96DRAFT_917162</name>
</gene>